<evidence type="ECO:0000256" key="2">
    <source>
        <dbReference type="SAM" id="SignalP"/>
    </source>
</evidence>
<keyword evidence="4" id="KW-1185">Reference proteome</keyword>
<evidence type="ECO:0000313" key="4">
    <source>
        <dbReference type="Proteomes" id="UP000004926"/>
    </source>
</evidence>
<dbReference type="Proteomes" id="UP000004926">
    <property type="component" value="Chromosome"/>
</dbReference>
<dbReference type="InterPro" id="IPR005064">
    <property type="entry name" value="BUG"/>
</dbReference>
<dbReference type="EMBL" id="CM001439">
    <property type="protein sequence ID" value="EHR50649.1"/>
    <property type="molecule type" value="Genomic_DNA"/>
</dbReference>
<dbReference type="eggNOG" id="COG3181">
    <property type="taxonomic scope" value="Bacteria"/>
</dbReference>
<dbReference type="PANTHER" id="PTHR42928:SF5">
    <property type="entry name" value="BLR1237 PROTEIN"/>
    <property type="match status" value="1"/>
</dbReference>
<feature type="chain" id="PRO_5003599862" description="Extra-cytoplasmic solute receptor" evidence="2">
    <location>
        <begin position="36"/>
        <end position="327"/>
    </location>
</feature>
<dbReference type="PROSITE" id="PS51257">
    <property type="entry name" value="PROKAR_LIPOPROTEIN"/>
    <property type="match status" value="1"/>
</dbReference>
<reference evidence="3 4" key="1">
    <citation type="journal article" date="2012" name="Stand. Genomic Sci.">
        <title>Genome sequence of the ocean sediment bacterium Saccharomonospora marina type strain (XMU15(T)).</title>
        <authorList>
            <person name="Klenk H.P."/>
            <person name="Lu M."/>
            <person name="Lucas S."/>
            <person name="Lapidus A."/>
            <person name="Copeland A."/>
            <person name="Pitluck S."/>
            <person name="Goodwin L.A."/>
            <person name="Han C."/>
            <person name="Tapia R."/>
            <person name="Brambilla E.M."/>
            <person name="Potter G."/>
            <person name="Land M."/>
            <person name="Ivanova N."/>
            <person name="Rohde M."/>
            <person name="Goker M."/>
            <person name="Detter J.C."/>
            <person name="Li W.J."/>
            <person name="Kyrpides N.C."/>
            <person name="Woyke T."/>
        </authorList>
    </citation>
    <scope>NUCLEOTIDE SEQUENCE [LARGE SCALE GENOMIC DNA]</scope>
    <source>
        <strain evidence="3 4">XMU15</strain>
    </source>
</reference>
<dbReference type="Pfam" id="PF03401">
    <property type="entry name" value="TctC"/>
    <property type="match status" value="1"/>
</dbReference>
<name>H5WXP6_9PSEU</name>
<dbReference type="PANTHER" id="PTHR42928">
    <property type="entry name" value="TRICARBOXYLATE-BINDING PROTEIN"/>
    <property type="match status" value="1"/>
</dbReference>
<dbReference type="Gene3D" id="3.40.190.10">
    <property type="entry name" value="Periplasmic binding protein-like II"/>
    <property type="match status" value="1"/>
</dbReference>
<dbReference type="HOGENOM" id="CLU_045683_1_1_11"/>
<accession>H5WXP6</accession>
<dbReference type="STRING" id="882083.SacmaDRAFT_2403"/>
<proteinExistence type="inferred from homology"/>
<dbReference type="Gene3D" id="3.40.190.150">
    <property type="entry name" value="Bordetella uptake gene, domain 1"/>
    <property type="match status" value="1"/>
</dbReference>
<comment type="similarity">
    <text evidence="1">Belongs to the UPF0065 (bug) family.</text>
</comment>
<keyword evidence="2" id="KW-0732">Signal</keyword>
<sequence length="327" mass="33767">MSIRPIRLRPRAAMSAIIVAGALVVAACGGPPGQAAYPARDVQIVVPYPAGSSIDTTARALAEVINSQGKLGKRVQVVNRAGGAGSVGTTATLNAKPDGYTVGILPDGPLTLVPHTEEVSYDPESISVIDEVTISPVMFVVPADSPYRDLGDLVDAAKARPGAITLGEGPLNYAVPAEKFEQLTGTRFKHVSFDGDQATTTALLGNNLDVGVMQLAGAFAQLDSGKVRALAIGSAERADIAPDIPTFQEQGVDLEWEAYNVVVAPPQLPDAVSKKLSEVFSSAVASAEFTEAAQQLGLLVSDADSAQAAKRLTDKSAAAADLLAPSR</sequence>
<protein>
    <recommendedName>
        <fullName evidence="5">Extra-cytoplasmic solute receptor</fullName>
    </recommendedName>
</protein>
<dbReference type="OrthoDB" id="9780943at2"/>
<organism evidence="3 4">
    <name type="scientific">Saccharomonospora marina XMU15</name>
    <dbReference type="NCBI Taxonomy" id="882083"/>
    <lineage>
        <taxon>Bacteria</taxon>
        <taxon>Bacillati</taxon>
        <taxon>Actinomycetota</taxon>
        <taxon>Actinomycetes</taxon>
        <taxon>Pseudonocardiales</taxon>
        <taxon>Pseudonocardiaceae</taxon>
        <taxon>Saccharomonospora</taxon>
    </lineage>
</organism>
<dbReference type="PIRSF" id="PIRSF017082">
    <property type="entry name" value="YflP"/>
    <property type="match status" value="1"/>
</dbReference>
<dbReference type="InterPro" id="IPR042100">
    <property type="entry name" value="Bug_dom1"/>
</dbReference>
<gene>
    <name evidence="3" type="ORF">SacmaDRAFT_2403</name>
</gene>
<dbReference type="AlphaFoldDB" id="H5WXP6"/>
<evidence type="ECO:0000256" key="1">
    <source>
        <dbReference type="ARBA" id="ARBA00006987"/>
    </source>
</evidence>
<dbReference type="RefSeq" id="WP_009154034.1">
    <property type="nucleotide sequence ID" value="NZ_CM001439.1"/>
</dbReference>
<feature type="signal peptide" evidence="2">
    <location>
        <begin position="1"/>
        <end position="35"/>
    </location>
</feature>
<dbReference type="SUPFAM" id="SSF53850">
    <property type="entry name" value="Periplasmic binding protein-like II"/>
    <property type="match status" value="1"/>
</dbReference>
<evidence type="ECO:0000313" key="3">
    <source>
        <dbReference type="EMBL" id="EHR50649.1"/>
    </source>
</evidence>
<evidence type="ECO:0008006" key="5">
    <source>
        <dbReference type="Google" id="ProtNLM"/>
    </source>
</evidence>
<dbReference type="CDD" id="cd07012">
    <property type="entry name" value="PBP2_Bug_TTT"/>
    <property type="match status" value="1"/>
</dbReference>